<evidence type="ECO:0000256" key="8">
    <source>
        <dbReference type="SAM" id="Phobius"/>
    </source>
</evidence>
<evidence type="ECO:0000256" key="1">
    <source>
        <dbReference type="ARBA" id="ARBA00004651"/>
    </source>
</evidence>
<gene>
    <name evidence="10" type="ORF">A3B49_01150</name>
</gene>
<dbReference type="InterPro" id="IPR038731">
    <property type="entry name" value="RgtA/B/C-like"/>
</dbReference>
<name>A0A1F5MJE5_9BACT</name>
<evidence type="ECO:0000313" key="10">
    <source>
        <dbReference type="EMBL" id="OGE65478.1"/>
    </source>
</evidence>
<feature type="transmembrane region" description="Helical" evidence="8">
    <location>
        <begin position="337"/>
        <end position="356"/>
    </location>
</feature>
<keyword evidence="6 8" id="KW-1133">Transmembrane helix</keyword>
<keyword evidence="2" id="KW-1003">Cell membrane</keyword>
<dbReference type="GO" id="GO:0005886">
    <property type="term" value="C:plasma membrane"/>
    <property type="evidence" value="ECO:0007669"/>
    <property type="project" value="UniProtKB-SubCell"/>
</dbReference>
<keyword evidence="3" id="KW-0328">Glycosyltransferase</keyword>
<evidence type="ECO:0000256" key="7">
    <source>
        <dbReference type="ARBA" id="ARBA00023136"/>
    </source>
</evidence>
<evidence type="ECO:0000259" key="9">
    <source>
        <dbReference type="Pfam" id="PF13231"/>
    </source>
</evidence>
<keyword evidence="7 8" id="KW-0472">Membrane</keyword>
<dbReference type="AlphaFoldDB" id="A0A1F5MJE5"/>
<evidence type="ECO:0000256" key="5">
    <source>
        <dbReference type="ARBA" id="ARBA00022692"/>
    </source>
</evidence>
<accession>A0A1F5MJE5</accession>
<proteinExistence type="predicted"/>
<dbReference type="Proteomes" id="UP000178017">
    <property type="component" value="Unassembled WGS sequence"/>
</dbReference>
<dbReference type="PANTHER" id="PTHR33908:SF11">
    <property type="entry name" value="MEMBRANE PROTEIN"/>
    <property type="match status" value="1"/>
</dbReference>
<feature type="transmembrane region" description="Helical" evidence="8">
    <location>
        <begin position="141"/>
        <end position="159"/>
    </location>
</feature>
<dbReference type="GO" id="GO:0009103">
    <property type="term" value="P:lipopolysaccharide biosynthetic process"/>
    <property type="evidence" value="ECO:0007669"/>
    <property type="project" value="UniProtKB-ARBA"/>
</dbReference>
<sequence>MELKRILFILIIILFLVTRLYKINEIPASLYWDEASIAYNAYSITQNGQDEWGDFLPLHLRAFGEFKLPVYIYTVSLFQMILGFNEWSLRLPAVVFSLGTIIVIYLIGKNMFYSITTGLLGAFILTVTPGYFIFSRTGYEATAGLFFFMLGVYVFFKSLQMPKLLLFSAISLALSMYSYNSFRLLVPLALPFLIFSYFRHQSGFIQLKHPLLFVLVLVLSYVPILRFLLSPEGGTRFERVSLFNRDTEISLLPQLIQNYLGHFNLHFLFISGDLNQRSHLQGFGELYWIFVPFLISGVLYLFWKNKPLNIWVILITLIAPIPAVITKESPHALRSIALFPFFSLVTALGITQLIGYLKYKTLLLSIILMIFLGSFGVYWNAFLTRYNNASSGDWQYPYKQLFLSYQDKFKMYDKVIISDRYGQPYIFALYYLKYPPEKFRSEVKYNRADKWGISTVSEFANFEFKNLEIDSLPTGRYLVFVDPDQKIAQLSESKIIEDLTGKVAFYVYDIEK</sequence>
<evidence type="ECO:0000256" key="4">
    <source>
        <dbReference type="ARBA" id="ARBA00022679"/>
    </source>
</evidence>
<protein>
    <recommendedName>
        <fullName evidence="9">Glycosyltransferase RgtA/B/C/D-like domain-containing protein</fullName>
    </recommendedName>
</protein>
<evidence type="ECO:0000313" key="11">
    <source>
        <dbReference type="Proteomes" id="UP000178017"/>
    </source>
</evidence>
<evidence type="ECO:0000256" key="3">
    <source>
        <dbReference type="ARBA" id="ARBA00022676"/>
    </source>
</evidence>
<keyword evidence="4" id="KW-0808">Transferase</keyword>
<feature type="transmembrane region" description="Helical" evidence="8">
    <location>
        <begin position="113"/>
        <end position="134"/>
    </location>
</feature>
<keyword evidence="5 8" id="KW-0812">Transmembrane</keyword>
<organism evidence="10 11">
    <name type="scientific">Candidatus Daviesbacteria bacterium RIFCSPLOWO2_01_FULL_40_24</name>
    <dbReference type="NCBI Taxonomy" id="1797787"/>
    <lineage>
        <taxon>Bacteria</taxon>
        <taxon>Candidatus Daviesiibacteriota</taxon>
    </lineage>
</organism>
<reference evidence="10 11" key="1">
    <citation type="journal article" date="2016" name="Nat. Commun.">
        <title>Thousands of microbial genomes shed light on interconnected biogeochemical processes in an aquifer system.</title>
        <authorList>
            <person name="Anantharaman K."/>
            <person name="Brown C.T."/>
            <person name="Hug L.A."/>
            <person name="Sharon I."/>
            <person name="Castelle C.J."/>
            <person name="Probst A.J."/>
            <person name="Thomas B.C."/>
            <person name="Singh A."/>
            <person name="Wilkins M.J."/>
            <person name="Karaoz U."/>
            <person name="Brodie E.L."/>
            <person name="Williams K.H."/>
            <person name="Hubbard S.S."/>
            <person name="Banfield J.F."/>
        </authorList>
    </citation>
    <scope>NUCLEOTIDE SEQUENCE [LARGE SCALE GENOMIC DNA]</scope>
</reference>
<dbReference type="EMBL" id="MFDO01000018">
    <property type="protein sequence ID" value="OGE65478.1"/>
    <property type="molecule type" value="Genomic_DNA"/>
</dbReference>
<feature type="transmembrane region" description="Helical" evidence="8">
    <location>
        <begin position="66"/>
        <end position="84"/>
    </location>
</feature>
<dbReference type="InterPro" id="IPR050297">
    <property type="entry name" value="LipidA_mod_glycosyltrf_83"/>
</dbReference>
<feature type="transmembrane region" description="Helical" evidence="8">
    <location>
        <begin position="308"/>
        <end position="325"/>
    </location>
</feature>
<dbReference type="Pfam" id="PF13231">
    <property type="entry name" value="PMT_2"/>
    <property type="match status" value="1"/>
</dbReference>
<feature type="transmembrane region" description="Helical" evidence="8">
    <location>
        <begin position="179"/>
        <end position="198"/>
    </location>
</feature>
<evidence type="ECO:0000256" key="2">
    <source>
        <dbReference type="ARBA" id="ARBA00022475"/>
    </source>
</evidence>
<dbReference type="PANTHER" id="PTHR33908">
    <property type="entry name" value="MANNOSYLTRANSFERASE YKCB-RELATED"/>
    <property type="match status" value="1"/>
</dbReference>
<feature type="transmembrane region" description="Helical" evidence="8">
    <location>
        <begin position="210"/>
        <end position="229"/>
    </location>
</feature>
<feature type="domain" description="Glycosyltransferase RgtA/B/C/D-like" evidence="9">
    <location>
        <begin position="69"/>
        <end position="223"/>
    </location>
</feature>
<feature type="transmembrane region" description="Helical" evidence="8">
    <location>
        <begin position="362"/>
        <end position="381"/>
    </location>
</feature>
<comment type="caution">
    <text evidence="10">The sequence shown here is derived from an EMBL/GenBank/DDBJ whole genome shotgun (WGS) entry which is preliminary data.</text>
</comment>
<feature type="transmembrane region" description="Helical" evidence="8">
    <location>
        <begin position="282"/>
        <end position="302"/>
    </location>
</feature>
<evidence type="ECO:0000256" key="6">
    <source>
        <dbReference type="ARBA" id="ARBA00022989"/>
    </source>
</evidence>
<comment type="subcellular location">
    <subcellularLocation>
        <location evidence="1">Cell membrane</location>
        <topology evidence="1">Multi-pass membrane protein</topology>
    </subcellularLocation>
</comment>
<feature type="transmembrane region" description="Helical" evidence="8">
    <location>
        <begin position="91"/>
        <end position="107"/>
    </location>
</feature>
<dbReference type="GO" id="GO:0016763">
    <property type="term" value="F:pentosyltransferase activity"/>
    <property type="evidence" value="ECO:0007669"/>
    <property type="project" value="TreeGrafter"/>
</dbReference>